<dbReference type="RefSeq" id="WP_087138643.1">
    <property type="nucleotide sequence ID" value="NZ_FUKR01000078.1"/>
</dbReference>
<name>A0A1R4KDA7_9MICO</name>
<proteinExistence type="predicted"/>
<evidence type="ECO:0000256" key="4">
    <source>
        <dbReference type="ARBA" id="ARBA00023136"/>
    </source>
</evidence>
<feature type="transmembrane region" description="Helical" evidence="6">
    <location>
        <begin position="642"/>
        <end position="660"/>
    </location>
</feature>
<feature type="transmembrane region" description="Helical" evidence="6">
    <location>
        <begin position="16"/>
        <end position="40"/>
    </location>
</feature>
<keyword evidence="8" id="KW-1185">Reference proteome</keyword>
<gene>
    <name evidence="7" type="ORF">FM119_13235</name>
</gene>
<evidence type="ECO:0000256" key="2">
    <source>
        <dbReference type="ARBA" id="ARBA00022692"/>
    </source>
</evidence>
<dbReference type="OrthoDB" id="9811483at2"/>
<sequence>MSVFTRAERSGSTRPVGVLGIIGLILVPLIAAGLLVWSLWNPQERLGTVTAAVVNNDEPVELDGQLVPLGRQLTAGLLAGQPAGSDPDDADDDDNYTWVISDADGAAEGLADGSYAAVITIPKGFSAAATSVSDPDDARSATIDIATSDNSKLVDDAISRTISETAAATMGTELTGSYLDNIYLGFNTIGDSIGEAADGAAELADGAAQLDEGAGELAEQGEQLAEGARTSASGAAELDSGATQLSSGAGELASGSRELASGASGLADGAGSLSDGLGQLRSQTSQLPSQVSQLNDGAQQLKAGVAGIGPAIEKAAAAAAAQSAAAIKNVFATLSAGEAAPVNTAIGQCVAAGGTLEACSAVAGATGTYVGDELTKATSGAGDMDLSQLDELVAGVNGLADGTQQLADGMPALSDGIAQSADGASQLATGARTLSDGAGTLASGAGELSGGASQLADGTGQLSDGLSTLSDGVSAYVDGAGELAEGTGQLSDGTAELADGLTQAVDELPYYSSDDRSTLAEAVSTPVEVDDAGSSTSLFGSDGAPFFAVLALWAGALASFVVLRPSPRAALSSTRSALSLAARSAALPALIGAIQGVLVAGVLQPLMELSVGDWFLFALLAVIAGAAFALVMQALMAVFRGGGWFLSLIVLIVVLATGVISTSPELLQSVAGLLPTAPAEEAFRLVLVDGNPFLPAVGALVWGGLSLVVTTVVIARSRVVSARRISAPATA</sequence>
<dbReference type="InterPro" id="IPR051328">
    <property type="entry name" value="T7SS_ABC-Transporter"/>
</dbReference>
<reference evidence="8" key="1">
    <citation type="submission" date="2017-02" db="EMBL/GenBank/DDBJ databases">
        <authorList>
            <person name="Dridi B."/>
        </authorList>
    </citation>
    <scope>NUCLEOTIDE SEQUENCE [LARGE SCALE GENOMIC DNA]</scope>
    <source>
        <strain evidence="8">EB411</strain>
    </source>
</reference>
<dbReference type="NCBIfam" id="TIGR03061">
    <property type="entry name" value="pip_yhgE_Nterm"/>
    <property type="match status" value="1"/>
</dbReference>
<evidence type="ECO:0000256" key="5">
    <source>
        <dbReference type="SAM" id="MobiDB-lite"/>
    </source>
</evidence>
<dbReference type="InterPro" id="IPR011049">
    <property type="entry name" value="Serralysin-like_metalloprot_C"/>
</dbReference>
<feature type="transmembrane region" description="Helical" evidence="6">
    <location>
        <begin position="584"/>
        <end position="603"/>
    </location>
</feature>
<protein>
    <submittedName>
        <fullName evidence="7">Membrane protein</fullName>
    </submittedName>
</protein>
<keyword evidence="3 6" id="KW-1133">Transmembrane helix</keyword>
<dbReference type="AlphaFoldDB" id="A0A1R4KDA7"/>
<dbReference type="PANTHER" id="PTHR43077">
    <property type="entry name" value="TRANSPORT PERMEASE YVFS-RELATED"/>
    <property type="match status" value="1"/>
</dbReference>
<dbReference type="EMBL" id="FUKR01000078">
    <property type="protein sequence ID" value="SJN42371.1"/>
    <property type="molecule type" value="Genomic_DNA"/>
</dbReference>
<evidence type="ECO:0000256" key="1">
    <source>
        <dbReference type="ARBA" id="ARBA00004141"/>
    </source>
</evidence>
<dbReference type="InterPro" id="IPR017500">
    <property type="entry name" value="Phage_infect_YhgE_N"/>
</dbReference>
<evidence type="ECO:0000256" key="3">
    <source>
        <dbReference type="ARBA" id="ARBA00022989"/>
    </source>
</evidence>
<keyword evidence="2 6" id="KW-0812">Transmembrane</keyword>
<feature type="transmembrane region" description="Helical" evidence="6">
    <location>
        <begin position="544"/>
        <end position="563"/>
    </location>
</feature>
<comment type="subcellular location">
    <subcellularLocation>
        <location evidence="1">Membrane</location>
        <topology evidence="1">Multi-pass membrane protein</topology>
    </subcellularLocation>
</comment>
<feature type="region of interest" description="Disordered" evidence="5">
    <location>
        <begin position="228"/>
        <end position="253"/>
    </location>
</feature>
<evidence type="ECO:0000313" key="8">
    <source>
        <dbReference type="Proteomes" id="UP000196778"/>
    </source>
</evidence>
<feature type="transmembrane region" description="Helical" evidence="6">
    <location>
        <begin position="615"/>
        <end position="635"/>
    </location>
</feature>
<dbReference type="Proteomes" id="UP000196778">
    <property type="component" value="Unassembled WGS sequence"/>
</dbReference>
<feature type="transmembrane region" description="Helical" evidence="6">
    <location>
        <begin position="693"/>
        <end position="715"/>
    </location>
</feature>
<evidence type="ECO:0000313" key="7">
    <source>
        <dbReference type="EMBL" id="SJN42371.1"/>
    </source>
</evidence>
<dbReference type="InterPro" id="IPR023908">
    <property type="entry name" value="xxxLxxG_rpt"/>
</dbReference>
<dbReference type="SUPFAM" id="SSF101967">
    <property type="entry name" value="Adhesin YadA, collagen-binding domain"/>
    <property type="match status" value="1"/>
</dbReference>
<dbReference type="NCBIfam" id="TIGR03057">
    <property type="entry name" value="xxxLxxG_by_4"/>
    <property type="match status" value="9"/>
</dbReference>
<evidence type="ECO:0000256" key="6">
    <source>
        <dbReference type="SAM" id="Phobius"/>
    </source>
</evidence>
<keyword evidence="4 6" id="KW-0472">Membrane</keyword>
<accession>A0A1R4KDA7</accession>
<dbReference type="GO" id="GO:0016020">
    <property type="term" value="C:membrane"/>
    <property type="evidence" value="ECO:0007669"/>
    <property type="project" value="UniProtKB-SubCell"/>
</dbReference>
<dbReference type="Gene3D" id="1.10.287.950">
    <property type="entry name" value="Methyl-accepting chemotaxis protein"/>
    <property type="match status" value="2"/>
</dbReference>
<dbReference type="PANTHER" id="PTHR43077:SF5">
    <property type="entry name" value="PHAGE INFECTION PROTEIN"/>
    <property type="match status" value="1"/>
</dbReference>
<organism evidence="7 8">
    <name type="scientific">Mycetocola reblochoni REB411</name>
    <dbReference type="NCBI Taxonomy" id="1255698"/>
    <lineage>
        <taxon>Bacteria</taxon>
        <taxon>Bacillati</taxon>
        <taxon>Actinomycetota</taxon>
        <taxon>Actinomycetes</taxon>
        <taxon>Micrococcales</taxon>
        <taxon>Microbacteriaceae</taxon>
        <taxon>Mycetocola</taxon>
    </lineage>
</organism>